<dbReference type="Proteomes" id="UP001172673">
    <property type="component" value="Unassembled WGS sequence"/>
</dbReference>
<sequence>MSSDLRRLPKDSLVLVTGANGYIASHVVDVLLKEGYRVRGTIRNEKPWLEDFFASKYGQGKFETVILQDMADSPAFDAAAKDTAGIVHVASDLSFDTDVEKVVSTTVAGTMNCLEAAAQNPSIKSVVYTSSSTAALIPEPDKQGVVVEKDTWNEKAVQAARSSQTPAARLPYTIYAASKTEAERALWRWTEEHRPSFAVNSVVPSMNTGRILHPEINGSTMKFVRALLKGDKSPIERTPPQWFVDVRDCALLHVAALLDPGVQSQRLFAFAESLNWTDVVNILRKHRPGNSQIPDPPENEGRDLSVVGPAVEAEALLRSFLGVSGWTSIDDSIRDGIEGLE</sequence>
<evidence type="ECO:0000259" key="3">
    <source>
        <dbReference type="Pfam" id="PF01370"/>
    </source>
</evidence>
<dbReference type="Gene3D" id="3.40.50.720">
    <property type="entry name" value="NAD(P)-binding Rossmann-like Domain"/>
    <property type="match status" value="1"/>
</dbReference>
<dbReference type="PANTHER" id="PTHR10366">
    <property type="entry name" value="NAD DEPENDENT EPIMERASE/DEHYDRATASE"/>
    <property type="match status" value="1"/>
</dbReference>
<evidence type="ECO:0000256" key="1">
    <source>
        <dbReference type="ARBA" id="ARBA00023002"/>
    </source>
</evidence>
<dbReference type="FunFam" id="3.40.50.720:FF:000426">
    <property type="entry name" value="Aldehyde reductase 2"/>
    <property type="match status" value="1"/>
</dbReference>
<evidence type="ECO:0000313" key="5">
    <source>
        <dbReference type="Proteomes" id="UP001172673"/>
    </source>
</evidence>
<evidence type="ECO:0000256" key="2">
    <source>
        <dbReference type="ARBA" id="ARBA00023445"/>
    </source>
</evidence>
<organism evidence="4 5">
    <name type="scientific">Cladophialophora chaetospira</name>
    <dbReference type="NCBI Taxonomy" id="386627"/>
    <lineage>
        <taxon>Eukaryota</taxon>
        <taxon>Fungi</taxon>
        <taxon>Dikarya</taxon>
        <taxon>Ascomycota</taxon>
        <taxon>Pezizomycotina</taxon>
        <taxon>Eurotiomycetes</taxon>
        <taxon>Chaetothyriomycetidae</taxon>
        <taxon>Chaetothyriales</taxon>
        <taxon>Herpotrichiellaceae</taxon>
        <taxon>Cladophialophora</taxon>
    </lineage>
</organism>
<protein>
    <recommendedName>
        <fullName evidence="3">NAD-dependent epimerase/dehydratase domain-containing protein</fullName>
    </recommendedName>
</protein>
<dbReference type="Pfam" id="PF01370">
    <property type="entry name" value="Epimerase"/>
    <property type="match status" value="1"/>
</dbReference>
<reference evidence="4" key="1">
    <citation type="submission" date="2022-10" db="EMBL/GenBank/DDBJ databases">
        <title>Culturing micro-colonial fungi from biological soil crusts in the Mojave desert and describing Neophaeococcomyces mojavensis, and introducing the new genera and species Taxawa tesnikishii.</title>
        <authorList>
            <person name="Kurbessoian T."/>
            <person name="Stajich J.E."/>
        </authorList>
    </citation>
    <scope>NUCLEOTIDE SEQUENCE</scope>
    <source>
        <strain evidence="4">TK_41</strain>
    </source>
</reference>
<comment type="caution">
    <text evidence="4">The sequence shown here is derived from an EMBL/GenBank/DDBJ whole genome shotgun (WGS) entry which is preliminary data.</text>
</comment>
<dbReference type="InterPro" id="IPR001509">
    <property type="entry name" value="Epimerase_deHydtase"/>
</dbReference>
<evidence type="ECO:0000313" key="4">
    <source>
        <dbReference type="EMBL" id="KAJ9602511.1"/>
    </source>
</evidence>
<dbReference type="SUPFAM" id="SSF51735">
    <property type="entry name" value="NAD(P)-binding Rossmann-fold domains"/>
    <property type="match status" value="1"/>
</dbReference>
<gene>
    <name evidence="4" type="ORF">H2200_013054</name>
</gene>
<keyword evidence="1" id="KW-0560">Oxidoreductase</keyword>
<accession>A0AA39CBT3</accession>
<dbReference type="EMBL" id="JAPDRK010000026">
    <property type="protein sequence ID" value="KAJ9602511.1"/>
    <property type="molecule type" value="Genomic_DNA"/>
</dbReference>
<dbReference type="PANTHER" id="PTHR10366:SF562">
    <property type="entry name" value="ALDEHYDE REDUCTASE II (AFU_ORTHOLOGUE AFUA_1G11360)"/>
    <property type="match status" value="1"/>
</dbReference>
<dbReference type="InterPro" id="IPR050425">
    <property type="entry name" value="NAD(P)_dehydrat-like"/>
</dbReference>
<proteinExistence type="inferred from homology"/>
<dbReference type="GO" id="GO:0016616">
    <property type="term" value="F:oxidoreductase activity, acting on the CH-OH group of donors, NAD or NADP as acceptor"/>
    <property type="evidence" value="ECO:0007669"/>
    <property type="project" value="TreeGrafter"/>
</dbReference>
<comment type="similarity">
    <text evidence="2">Belongs to the NAD(P)-dependent epimerase/dehydratase family. Dihydroflavonol-4-reductase subfamily.</text>
</comment>
<dbReference type="InterPro" id="IPR036291">
    <property type="entry name" value="NAD(P)-bd_dom_sf"/>
</dbReference>
<keyword evidence="5" id="KW-1185">Reference proteome</keyword>
<name>A0AA39CBT3_9EURO</name>
<feature type="domain" description="NAD-dependent epimerase/dehydratase" evidence="3">
    <location>
        <begin position="14"/>
        <end position="259"/>
    </location>
</feature>
<dbReference type="AlphaFoldDB" id="A0AA39CBT3"/>